<evidence type="ECO:0000313" key="2">
    <source>
        <dbReference type="EMBL" id="KAL3500549.1"/>
    </source>
</evidence>
<dbReference type="EMBL" id="JBJUIK010000016">
    <property type="protein sequence ID" value="KAL3500549.1"/>
    <property type="molecule type" value="Genomic_DNA"/>
</dbReference>
<sequence>MRARGVDLTRQEARGEGERWERKCRGSGEGGAYGSGYGEVRKGKKLQEVAGDRGDGGLVERVGKGILEKKRGFDGFAQTSPSNMCKL</sequence>
<protein>
    <submittedName>
        <fullName evidence="2">Uncharacterized protein</fullName>
    </submittedName>
</protein>
<gene>
    <name evidence="2" type="ORF">ACH5RR_039642</name>
</gene>
<keyword evidence="3" id="KW-1185">Reference proteome</keyword>
<name>A0ABD2XYV4_9GENT</name>
<evidence type="ECO:0000313" key="3">
    <source>
        <dbReference type="Proteomes" id="UP001630127"/>
    </source>
</evidence>
<organism evidence="2 3">
    <name type="scientific">Cinchona calisaya</name>
    <dbReference type="NCBI Taxonomy" id="153742"/>
    <lineage>
        <taxon>Eukaryota</taxon>
        <taxon>Viridiplantae</taxon>
        <taxon>Streptophyta</taxon>
        <taxon>Embryophyta</taxon>
        <taxon>Tracheophyta</taxon>
        <taxon>Spermatophyta</taxon>
        <taxon>Magnoliopsida</taxon>
        <taxon>eudicotyledons</taxon>
        <taxon>Gunneridae</taxon>
        <taxon>Pentapetalae</taxon>
        <taxon>asterids</taxon>
        <taxon>lamiids</taxon>
        <taxon>Gentianales</taxon>
        <taxon>Rubiaceae</taxon>
        <taxon>Cinchonoideae</taxon>
        <taxon>Cinchoneae</taxon>
        <taxon>Cinchona</taxon>
    </lineage>
</organism>
<reference evidence="2 3" key="1">
    <citation type="submission" date="2024-11" db="EMBL/GenBank/DDBJ databases">
        <title>A near-complete genome assembly of Cinchona calisaya.</title>
        <authorList>
            <person name="Lian D.C."/>
            <person name="Zhao X.W."/>
            <person name="Wei L."/>
        </authorList>
    </citation>
    <scope>NUCLEOTIDE SEQUENCE [LARGE SCALE GENOMIC DNA]</scope>
    <source>
        <tissue evidence="2">Nenye</tissue>
    </source>
</reference>
<accession>A0ABD2XYV4</accession>
<dbReference type="AlphaFoldDB" id="A0ABD2XYV4"/>
<comment type="caution">
    <text evidence="2">The sequence shown here is derived from an EMBL/GenBank/DDBJ whole genome shotgun (WGS) entry which is preliminary data.</text>
</comment>
<evidence type="ECO:0000256" key="1">
    <source>
        <dbReference type="SAM" id="MobiDB-lite"/>
    </source>
</evidence>
<feature type="region of interest" description="Disordered" evidence="1">
    <location>
        <begin position="1"/>
        <end position="26"/>
    </location>
</feature>
<dbReference type="Proteomes" id="UP001630127">
    <property type="component" value="Unassembled WGS sequence"/>
</dbReference>
<proteinExistence type="predicted"/>